<name>A0A0W1ASF3_9BACL</name>
<evidence type="ECO:0000313" key="1">
    <source>
        <dbReference type="EMBL" id="KTD84179.1"/>
    </source>
</evidence>
<dbReference type="Proteomes" id="UP000054709">
    <property type="component" value="Unassembled WGS sequence"/>
</dbReference>
<reference evidence="1 2" key="1">
    <citation type="journal article" date="2015" name="Int. Biodeterior. Biodegradation">
        <title>Physiological and genetic screening methods for the isolation of methyl tert-butyl ether-degrading bacteria for bioremediation purposes.</title>
        <authorList>
            <person name="Guisado I.M."/>
            <person name="Purswani J."/>
            <person name="Gonzalez Lopez J."/>
            <person name="Pozo C."/>
        </authorList>
    </citation>
    <scope>NUCLEOTIDE SEQUENCE [LARGE SCALE GENOMIC DNA]</scope>
    <source>
        <strain evidence="1 2">SH7</strain>
    </source>
</reference>
<gene>
    <name evidence="1" type="ORF">UQ64_28895</name>
</gene>
<comment type="caution">
    <text evidence="1">The sequence shown here is derived from an EMBL/GenBank/DDBJ whole genome shotgun (WGS) entry which is preliminary data.</text>
</comment>
<sequence>MCKVDEVLIWIPNSGRVLNFNKSWVIEHIRSPPFYIPELAFIAYANHELAGYLMFSKLIIRENGIPPTVFVCGHTDFYQEIGFVPHVGVVGGKKKKRYWHMS</sequence>
<organism evidence="1 2">
    <name type="scientific">Paenibacillus etheri</name>
    <dbReference type="NCBI Taxonomy" id="1306852"/>
    <lineage>
        <taxon>Bacteria</taxon>
        <taxon>Bacillati</taxon>
        <taxon>Bacillota</taxon>
        <taxon>Bacilli</taxon>
        <taxon>Bacillales</taxon>
        <taxon>Paenibacillaceae</taxon>
        <taxon>Paenibacillus</taxon>
    </lineage>
</organism>
<dbReference type="AlphaFoldDB" id="A0A0W1ASF3"/>
<accession>A0A0W1ASF3</accession>
<dbReference type="RefSeq" id="WP_060626250.1">
    <property type="nucleotide sequence ID" value="NZ_LCZJ02000037.1"/>
</dbReference>
<evidence type="ECO:0000313" key="2">
    <source>
        <dbReference type="Proteomes" id="UP000054709"/>
    </source>
</evidence>
<proteinExistence type="predicted"/>
<dbReference type="EMBL" id="LCZJ02000037">
    <property type="protein sequence ID" value="KTD84179.1"/>
    <property type="molecule type" value="Genomic_DNA"/>
</dbReference>
<protein>
    <submittedName>
        <fullName evidence="1">Uncharacterized protein</fullName>
    </submittedName>
</protein>
<keyword evidence="2" id="KW-1185">Reference proteome</keyword>